<dbReference type="AlphaFoldDB" id="A0A0F9ACF9"/>
<gene>
    <name evidence="1" type="ORF">LCGC14_2929680</name>
</gene>
<proteinExistence type="predicted"/>
<accession>A0A0F9ACF9</accession>
<sequence length="77" mass="9099">YFEEMSHAEMPIFWYDYNEHIEVGILHKMAKSLEYNLIEKGLRPSKITKYEPKNDFEDGVCTSIGYLHFIVHCMNPG</sequence>
<comment type="caution">
    <text evidence="1">The sequence shown here is derived from an EMBL/GenBank/DDBJ whole genome shotgun (WGS) entry which is preliminary data.</text>
</comment>
<evidence type="ECO:0000313" key="1">
    <source>
        <dbReference type="EMBL" id="KKK69871.1"/>
    </source>
</evidence>
<feature type="non-terminal residue" evidence="1">
    <location>
        <position position="1"/>
    </location>
</feature>
<reference evidence="1" key="1">
    <citation type="journal article" date="2015" name="Nature">
        <title>Complex archaea that bridge the gap between prokaryotes and eukaryotes.</title>
        <authorList>
            <person name="Spang A."/>
            <person name="Saw J.H."/>
            <person name="Jorgensen S.L."/>
            <person name="Zaremba-Niedzwiedzka K."/>
            <person name="Martijn J."/>
            <person name="Lind A.E."/>
            <person name="van Eijk R."/>
            <person name="Schleper C."/>
            <person name="Guy L."/>
            <person name="Ettema T.J."/>
        </authorList>
    </citation>
    <scope>NUCLEOTIDE SEQUENCE</scope>
</reference>
<name>A0A0F9ACF9_9ZZZZ</name>
<dbReference type="EMBL" id="LAZR01058447">
    <property type="protein sequence ID" value="KKK69871.1"/>
    <property type="molecule type" value="Genomic_DNA"/>
</dbReference>
<organism evidence="1">
    <name type="scientific">marine sediment metagenome</name>
    <dbReference type="NCBI Taxonomy" id="412755"/>
    <lineage>
        <taxon>unclassified sequences</taxon>
        <taxon>metagenomes</taxon>
        <taxon>ecological metagenomes</taxon>
    </lineage>
</organism>
<protein>
    <submittedName>
        <fullName evidence="1">Uncharacterized protein</fullName>
    </submittedName>
</protein>